<evidence type="ECO:0000313" key="3">
    <source>
        <dbReference type="Proteomes" id="UP000241769"/>
    </source>
</evidence>
<feature type="non-terminal residue" evidence="2">
    <location>
        <position position="1"/>
    </location>
</feature>
<dbReference type="EMBL" id="MDYQ01000226">
    <property type="protein sequence ID" value="PRP78391.1"/>
    <property type="molecule type" value="Genomic_DNA"/>
</dbReference>
<proteinExistence type="predicted"/>
<feature type="region of interest" description="Disordered" evidence="1">
    <location>
        <begin position="1"/>
        <end position="32"/>
    </location>
</feature>
<reference evidence="2 3" key="1">
    <citation type="journal article" date="2018" name="Genome Biol. Evol.">
        <title>Multiple Roots of Fruiting Body Formation in Amoebozoa.</title>
        <authorList>
            <person name="Hillmann F."/>
            <person name="Forbes G."/>
            <person name="Novohradska S."/>
            <person name="Ferling I."/>
            <person name="Riege K."/>
            <person name="Groth M."/>
            <person name="Westermann M."/>
            <person name="Marz M."/>
            <person name="Spaller T."/>
            <person name="Winckler T."/>
            <person name="Schaap P."/>
            <person name="Glockner G."/>
        </authorList>
    </citation>
    <scope>NUCLEOTIDE SEQUENCE [LARGE SCALE GENOMIC DNA]</scope>
    <source>
        <strain evidence="2 3">Jena</strain>
    </source>
</reference>
<evidence type="ECO:0000313" key="2">
    <source>
        <dbReference type="EMBL" id="PRP78391.1"/>
    </source>
</evidence>
<dbReference type="InParanoid" id="A0A2P6N366"/>
<protein>
    <submittedName>
        <fullName evidence="2">Uncharacterized protein</fullName>
    </submittedName>
</protein>
<sequence length="177" mass="19227">ELSNVKSQSAKRCTGESISPLFHTSHAPQENGMWKAKHEVAERTITDLRPAAVVAELQSLSLTDGPRFPICTKQHQSPSAPVVDTSVSIPVQADMEAEVTNTAVSTPTQAEDTADMEDEVIDTSSDMKSAPIDTDSSSEIDMDAEDTDTSIVMDCEQEDTSTDYGFNMQGFQRHNAM</sequence>
<evidence type="ECO:0000256" key="1">
    <source>
        <dbReference type="SAM" id="MobiDB-lite"/>
    </source>
</evidence>
<gene>
    <name evidence="2" type="ORF">PROFUN_14191</name>
</gene>
<organism evidence="2 3">
    <name type="scientific">Planoprotostelium fungivorum</name>
    <dbReference type="NCBI Taxonomy" id="1890364"/>
    <lineage>
        <taxon>Eukaryota</taxon>
        <taxon>Amoebozoa</taxon>
        <taxon>Evosea</taxon>
        <taxon>Variosea</taxon>
        <taxon>Cavosteliida</taxon>
        <taxon>Cavosteliaceae</taxon>
        <taxon>Planoprotostelium</taxon>
    </lineage>
</organism>
<accession>A0A2P6N366</accession>
<keyword evidence="3" id="KW-1185">Reference proteome</keyword>
<dbReference type="Proteomes" id="UP000241769">
    <property type="component" value="Unassembled WGS sequence"/>
</dbReference>
<comment type="caution">
    <text evidence="2">The sequence shown here is derived from an EMBL/GenBank/DDBJ whole genome shotgun (WGS) entry which is preliminary data.</text>
</comment>
<feature type="compositionally biased region" description="Polar residues" evidence="1">
    <location>
        <begin position="1"/>
        <end position="11"/>
    </location>
</feature>
<dbReference type="AlphaFoldDB" id="A0A2P6N366"/>
<name>A0A2P6N366_9EUKA</name>